<dbReference type="SUPFAM" id="SSF48498">
    <property type="entry name" value="Tetracyclin repressor-like, C-terminal domain"/>
    <property type="match status" value="1"/>
</dbReference>
<evidence type="ECO:0000256" key="4">
    <source>
        <dbReference type="ARBA" id="ARBA00023163"/>
    </source>
</evidence>
<comment type="caution">
    <text evidence="7">The sequence shown here is derived from an EMBL/GenBank/DDBJ whole genome shotgun (WGS) entry which is preliminary data.</text>
</comment>
<dbReference type="GO" id="GO:0003700">
    <property type="term" value="F:DNA-binding transcription factor activity"/>
    <property type="evidence" value="ECO:0007669"/>
    <property type="project" value="TreeGrafter"/>
</dbReference>
<dbReference type="GO" id="GO:0000976">
    <property type="term" value="F:transcription cis-regulatory region binding"/>
    <property type="evidence" value="ECO:0007669"/>
    <property type="project" value="TreeGrafter"/>
</dbReference>
<keyword evidence="8" id="KW-1185">Reference proteome</keyword>
<evidence type="ECO:0000256" key="1">
    <source>
        <dbReference type="ARBA" id="ARBA00022491"/>
    </source>
</evidence>
<accession>A0A840ZRA6</accession>
<dbReference type="InterPro" id="IPR050109">
    <property type="entry name" value="HTH-type_TetR-like_transc_reg"/>
</dbReference>
<proteinExistence type="predicted"/>
<evidence type="ECO:0000256" key="2">
    <source>
        <dbReference type="ARBA" id="ARBA00023015"/>
    </source>
</evidence>
<dbReference type="InterPro" id="IPR009057">
    <property type="entry name" value="Homeodomain-like_sf"/>
</dbReference>
<dbReference type="AlphaFoldDB" id="A0A840ZRA6"/>
<evidence type="ECO:0000259" key="6">
    <source>
        <dbReference type="PROSITE" id="PS50977"/>
    </source>
</evidence>
<sequence>MSASAAIEPRIEPTSAQAARQAHILDAAEACFVRNGFHRTTMQDLAREAAMSPGNIYRYFDSKEAVVLGLAERDRERGAVLVEALERSGDRRGVLFGILAAYFTEMSRGAAILRLDLWAEATRNPAIGTMIERGDAEGRTWLIETFSAIAPGCDAAGLFAALAPLMKGIIVDRALDPHYEPGPAVRQLLALIDAGLAEKAAA</sequence>
<feature type="domain" description="HTH tetR-type" evidence="6">
    <location>
        <begin position="18"/>
        <end position="78"/>
    </location>
</feature>
<dbReference type="EMBL" id="JACHOP010000026">
    <property type="protein sequence ID" value="MBB5759674.1"/>
    <property type="molecule type" value="Genomic_DNA"/>
</dbReference>
<dbReference type="InterPro" id="IPR001647">
    <property type="entry name" value="HTH_TetR"/>
</dbReference>
<dbReference type="PANTHER" id="PTHR30055">
    <property type="entry name" value="HTH-TYPE TRANSCRIPTIONAL REGULATOR RUTR"/>
    <property type="match status" value="1"/>
</dbReference>
<keyword evidence="1" id="KW-0678">Repressor</keyword>
<dbReference type="Gene3D" id="1.10.357.10">
    <property type="entry name" value="Tetracycline Repressor, domain 2"/>
    <property type="match status" value="1"/>
</dbReference>
<protein>
    <submittedName>
        <fullName evidence="7">AcrR family transcriptional regulator</fullName>
    </submittedName>
</protein>
<dbReference type="InterPro" id="IPR039538">
    <property type="entry name" value="BetI_C"/>
</dbReference>
<evidence type="ECO:0000313" key="8">
    <source>
        <dbReference type="Proteomes" id="UP000583454"/>
    </source>
</evidence>
<feature type="DNA-binding region" description="H-T-H motif" evidence="5">
    <location>
        <begin position="41"/>
        <end position="60"/>
    </location>
</feature>
<evidence type="ECO:0000256" key="3">
    <source>
        <dbReference type="ARBA" id="ARBA00023125"/>
    </source>
</evidence>
<dbReference type="Pfam" id="PF00440">
    <property type="entry name" value="TetR_N"/>
    <property type="match status" value="1"/>
</dbReference>
<dbReference type="PANTHER" id="PTHR30055:SF229">
    <property type="entry name" value="HTH-TYPE TRANSCRIPTIONAL REPRESSOR RV1474C"/>
    <property type="match status" value="1"/>
</dbReference>
<name>A0A840ZRA6_9HYPH</name>
<reference evidence="7 8" key="1">
    <citation type="submission" date="2020-08" db="EMBL/GenBank/DDBJ databases">
        <title>Genomic Encyclopedia of Type Strains, Phase IV (KMG-IV): sequencing the most valuable type-strain genomes for metagenomic binning, comparative biology and taxonomic classification.</title>
        <authorList>
            <person name="Goeker M."/>
        </authorList>
    </citation>
    <scope>NUCLEOTIDE SEQUENCE [LARGE SCALE GENOMIC DNA]</scope>
    <source>
        <strain evidence="7 8">DSM 2163</strain>
    </source>
</reference>
<keyword evidence="3 5" id="KW-0238">DNA-binding</keyword>
<keyword evidence="2" id="KW-0805">Transcription regulation</keyword>
<dbReference type="RefSeq" id="WP_312886099.1">
    <property type="nucleotide sequence ID" value="NZ_JACHOP010000026.1"/>
</dbReference>
<dbReference type="PROSITE" id="PS50977">
    <property type="entry name" value="HTH_TETR_2"/>
    <property type="match status" value="1"/>
</dbReference>
<organism evidence="7 8">
    <name type="scientific">Methylorubrum rhodinum</name>
    <dbReference type="NCBI Taxonomy" id="29428"/>
    <lineage>
        <taxon>Bacteria</taxon>
        <taxon>Pseudomonadati</taxon>
        <taxon>Pseudomonadota</taxon>
        <taxon>Alphaproteobacteria</taxon>
        <taxon>Hyphomicrobiales</taxon>
        <taxon>Methylobacteriaceae</taxon>
        <taxon>Methylorubrum</taxon>
    </lineage>
</organism>
<dbReference type="PRINTS" id="PR00455">
    <property type="entry name" value="HTHTETR"/>
</dbReference>
<dbReference type="Pfam" id="PF13977">
    <property type="entry name" value="TetR_C_6"/>
    <property type="match status" value="1"/>
</dbReference>
<dbReference type="SUPFAM" id="SSF46689">
    <property type="entry name" value="Homeodomain-like"/>
    <property type="match status" value="1"/>
</dbReference>
<dbReference type="Proteomes" id="UP000583454">
    <property type="component" value="Unassembled WGS sequence"/>
</dbReference>
<dbReference type="InterPro" id="IPR036271">
    <property type="entry name" value="Tet_transcr_reg_TetR-rel_C_sf"/>
</dbReference>
<evidence type="ECO:0000256" key="5">
    <source>
        <dbReference type="PROSITE-ProRule" id="PRU00335"/>
    </source>
</evidence>
<evidence type="ECO:0000313" key="7">
    <source>
        <dbReference type="EMBL" id="MBB5759674.1"/>
    </source>
</evidence>
<keyword evidence="4" id="KW-0804">Transcription</keyword>
<gene>
    <name evidence="7" type="ORF">HNR00_004408</name>
</gene>